<proteinExistence type="predicted"/>
<dbReference type="Proteomes" id="UP000008701">
    <property type="component" value="Chromosome"/>
</dbReference>
<gene>
    <name evidence="1" type="ordered locus">Cpha266_1947</name>
</gene>
<reference evidence="1 2" key="1">
    <citation type="submission" date="2006-12" db="EMBL/GenBank/DDBJ databases">
        <title>Complete sequence of Chlorobium phaeobacteroides DSM 266.</title>
        <authorList>
            <consortium name="US DOE Joint Genome Institute"/>
            <person name="Copeland A."/>
            <person name="Lucas S."/>
            <person name="Lapidus A."/>
            <person name="Barry K."/>
            <person name="Detter J.C."/>
            <person name="Glavina del Rio T."/>
            <person name="Hammon N."/>
            <person name="Israni S."/>
            <person name="Pitluck S."/>
            <person name="Goltsman E."/>
            <person name="Schmutz J."/>
            <person name="Larimer F."/>
            <person name="Land M."/>
            <person name="Hauser L."/>
            <person name="Mikhailova N."/>
            <person name="Li T."/>
            <person name="Overmann J."/>
            <person name="Bryant D.A."/>
            <person name="Richardson P."/>
        </authorList>
    </citation>
    <scope>NUCLEOTIDE SEQUENCE [LARGE SCALE GENOMIC DNA]</scope>
    <source>
        <strain evidence="1 2">DSM 266</strain>
    </source>
</reference>
<name>A1BHT4_CHLPD</name>
<keyword evidence="2" id="KW-1185">Reference proteome</keyword>
<dbReference type="EMBL" id="CP000492">
    <property type="protein sequence ID" value="ABL65961.1"/>
    <property type="molecule type" value="Genomic_DNA"/>
</dbReference>
<organism evidence="1 2">
    <name type="scientific">Chlorobium phaeobacteroides (strain DSM 266 / SMG 266 / 2430)</name>
    <dbReference type="NCBI Taxonomy" id="290317"/>
    <lineage>
        <taxon>Bacteria</taxon>
        <taxon>Pseudomonadati</taxon>
        <taxon>Chlorobiota</taxon>
        <taxon>Chlorobiia</taxon>
        <taxon>Chlorobiales</taxon>
        <taxon>Chlorobiaceae</taxon>
        <taxon>Chlorobium/Pelodictyon group</taxon>
        <taxon>Chlorobium</taxon>
    </lineage>
</organism>
<protein>
    <submittedName>
        <fullName evidence="1">Uncharacterized protein</fullName>
    </submittedName>
</protein>
<dbReference type="HOGENOM" id="CLU_1425686_0_0_10"/>
<dbReference type="KEGG" id="cph:Cpha266_1947"/>
<evidence type="ECO:0000313" key="1">
    <source>
        <dbReference type="EMBL" id="ABL65961.1"/>
    </source>
</evidence>
<dbReference type="AlphaFoldDB" id="A1BHT4"/>
<evidence type="ECO:0000313" key="2">
    <source>
        <dbReference type="Proteomes" id="UP000008701"/>
    </source>
</evidence>
<accession>A1BHT4</accession>
<sequence length="190" mass="21409">MVPFFKALYLYRAFFSPSPQNPFTTAVHAAAFIFDVTACRHNTPCRDQASSFAADTMCRFLRVSNMLLSACNGVYMQRGADIPVRYSGNEPRNTLRARYNNLYVIRKRIAAILGSGCVSKKNNGGQECPPSFDEDLASLEGLQRGKWRTGVGIAGDYEWIVRNLDDESSCVNKACRKRKFRRLQTEGMNQ</sequence>